<dbReference type="EMBL" id="CAJNOR010000012">
    <property type="protein sequence ID" value="CAF0751451.1"/>
    <property type="molecule type" value="Genomic_DNA"/>
</dbReference>
<dbReference type="InterPro" id="IPR050234">
    <property type="entry name" value="Nuclear_hormone_rcpt_NR1"/>
</dbReference>
<dbReference type="PROSITE" id="PS51843">
    <property type="entry name" value="NR_LBD"/>
    <property type="match status" value="1"/>
</dbReference>
<keyword evidence="1" id="KW-0479">Metal-binding</keyword>
<gene>
    <name evidence="12" type="ORF">XAT740_LOCUS446</name>
</gene>
<keyword evidence="8" id="KW-0539">Nucleus</keyword>
<keyword evidence="7" id="KW-0675">Receptor</keyword>
<feature type="compositionally biased region" description="Basic residues" evidence="9">
    <location>
        <begin position="14"/>
        <end position="23"/>
    </location>
</feature>
<dbReference type="GO" id="GO:0004879">
    <property type="term" value="F:nuclear receptor activity"/>
    <property type="evidence" value="ECO:0007669"/>
    <property type="project" value="TreeGrafter"/>
</dbReference>
<feature type="compositionally biased region" description="Polar residues" evidence="9">
    <location>
        <begin position="24"/>
        <end position="34"/>
    </location>
</feature>
<dbReference type="InterPro" id="IPR035500">
    <property type="entry name" value="NHR-like_dom_sf"/>
</dbReference>
<evidence type="ECO:0000313" key="13">
    <source>
        <dbReference type="Proteomes" id="UP000663828"/>
    </source>
</evidence>
<keyword evidence="3" id="KW-0862">Zinc</keyword>
<dbReference type="PROSITE" id="PS51030">
    <property type="entry name" value="NUCLEAR_REC_DBD_2"/>
    <property type="match status" value="1"/>
</dbReference>
<evidence type="ECO:0000256" key="6">
    <source>
        <dbReference type="ARBA" id="ARBA00023163"/>
    </source>
</evidence>
<feature type="domain" description="NR LBD" evidence="11">
    <location>
        <begin position="201"/>
        <end position="447"/>
    </location>
</feature>
<reference evidence="12" key="1">
    <citation type="submission" date="2021-02" db="EMBL/GenBank/DDBJ databases">
        <authorList>
            <person name="Nowell W R."/>
        </authorList>
    </citation>
    <scope>NUCLEOTIDE SEQUENCE</scope>
</reference>
<dbReference type="AlphaFoldDB" id="A0A813PJ47"/>
<dbReference type="SMART" id="SM00399">
    <property type="entry name" value="ZnF_C4"/>
    <property type="match status" value="1"/>
</dbReference>
<dbReference type="GO" id="GO:0000978">
    <property type="term" value="F:RNA polymerase II cis-regulatory region sequence-specific DNA binding"/>
    <property type="evidence" value="ECO:0007669"/>
    <property type="project" value="TreeGrafter"/>
</dbReference>
<keyword evidence="13" id="KW-1185">Reference proteome</keyword>
<dbReference type="PANTHER" id="PTHR24082">
    <property type="entry name" value="NUCLEAR HORMONE RECEPTOR"/>
    <property type="match status" value="1"/>
</dbReference>
<evidence type="ECO:0000256" key="4">
    <source>
        <dbReference type="ARBA" id="ARBA00023015"/>
    </source>
</evidence>
<dbReference type="GO" id="GO:0045944">
    <property type="term" value="P:positive regulation of transcription by RNA polymerase II"/>
    <property type="evidence" value="ECO:0007669"/>
    <property type="project" value="TreeGrafter"/>
</dbReference>
<dbReference type="SUPFAM" id="SSF48508">
    <property type="entry name" value="Nuclear receptor ligand-binding domain"/>
    <property type="match status" value="1"/>
</dbReference>
<proteinExistence type="predicted"/>
<feature type="region of interest" description="Disordered" evidence="9">
    <location>
        <begin position="14"/>
        <end position="46"/>
    </location>
</feature>
<feature type="domain" description="Nuclear receptor" evidence="10">
    <location>
        <begin position="53"/>
        <end position="130"/>
    </location>
</feature>
<accession>A0A813PJ47</accession>
<dbReference type="Gene3D" id="3.30.50.10">
    <property type="entry name" value="Erythroid Transcription Factor GATA-1, subunit A"/>
    <property type="match status" value="1"/>
</dbReference>
<keyword evidence="5" id="KW-0238">DNA-binding</keyword>
<evidence type="ECO:0000259" key="10">
    <source>
        <dbReference type="PROSITE" id="PS51030"/>
    </source>
</evidence>
<keyword evidence="4" id="KW-0805">Transcription regulation</keyword>
<evidence type="ECO:0000256" key="2">
    <source>
        <dbReference type="ARBA" id="ARBA00022771"/>
    </source>
</evidence>
<evidence type="ECO:0000256" key="1">
    <source>
        <dbReference type="ARBA" id="ARBA00022723"/>
    </source>
</evidence>
<evidence type="ECO:0008006" key="14">
    <source>
        <dbReference type="Google" id="ProtNLM"/>
    </source>
</evidence>
<dbReference type="Pfam" id="PF00105">
    <property type="entry name" value="zf-C4"/>
    <property type="match status" value="1"/>
</dbReference>
<dbReference type="InterPro" id="IPR000536">
    <property type="entry name" value="Nucl_hrmn_rcpt_lig-bd"/>
</dbReference>
<comment type="caution">
    <text evidence="12">The sequence shown here is derived from an EMBL/GenBank/DDBJ whole genome shotgun (WGS) entry which is preliminary data.</text>
</comment>
<evidence type="ECO:0000259" key="11">
    <source>
        <dbReference type="PROSITE" id="PS51843"/>
    </source>
</evidence>
<keyword evidence="2" id="KW-0863">Zinc-finger</keyword>
<dbReference type="PRINTS" id="PR00047">
    <property type="entry name" value="STROIDFINGER"/>
</dbReference>
<evidence type="ECO:0000256" key="5">
    <source>
        <dbReference type="ARBA" id="ARBA00023125"/>
    </source>
</evidence>
<evidence type="ECO:0000313" key="12">
    <source>
        <dbReference type="EMBL" id="CAF0751451.1"/>
    </source>
</evidence>
<protein>
    <recommendedName>
        <fullName evidence="14">Nuclear receptor domain-containing protein</fullName>
    </recommendedName>
</protein>
<keyword evidence="6" id="KW-0804">Transcription</keyword>
<evidence type="ECO:0000256" key="7">
    <source>
        <dbReference type="ARBA" id="ARBA00023170"/>
    </source>
</evidence>
<sequence length="447" mass="51823">MTENSVRQRKRILRRIHNNHRNRGQPSVTDPCETTSERRGATDSTHSRRKTEALICSICDGHAHGYNFDAITCESCKAFFRRNALKADGIPKCRLSNGKCAITVSTRKRCKACRLAKCFEKGMRADWILTDEERMSKRQKIEENRRLRQMLYPDSSELDEKSLLQTKIEPFNYDDDDADVEKEENDLNDSHITKALLLSSNDWLKIQQIQQAYTDSIRLTSLSPEFPLYPQILPLNEVSDVFNFLTNLLATRLITFLKLLPEFSALNSHDKFILTKYNTFTLTFIRAALNYNSNRDIYHEPHTDECIFNGRDIIQCFNQHQYHLSRTCLENFLKTSFNDRLILQLLLLVLIFSKGSSICTQSDEVEPIADDILTIYHTQNIFVDLLWKYCEQNFGERSTVKILFNLTVHFMDANLQAFNSRHGSFKLTRIGKDLSPLIKSVLLIGDK</sequence>
<dbReference type="GO" id="GO:0008270">
    <property type="term" value="F:zinc ion binding"/>
    <property type="evidence" value="ECO:0007669"/>
    <property type="project" value="UniProtKB-KW"/>
</dbReference>
<dbReference type="GO" id="GO:0000122">
    <property type="term" value="P:negative regulation of transcription by RNA polymerase II"/>
    <property type="evidence" value="ECO:0007669"/>
    <property type="project" value="TreeGrafter"/>
</dbReference>
<dbReference type="GO" id="GO:0030154">
    <property type="term" value="P:cell differentiation"/>
    <property type="evidence" value="ECO:0007669"/>
    <property type="project" value="TreeGrafter"/>
</dbReference>
<dbReference type="InterPro" id="IPR013088">
    <property type="entry name" value="Znf_NHR/GATA"/>
</dbReference>
<dbReference type="PANTHER" id="PTHR24082:SF283">
    <property type="entry name" value="NUCLEAR HORMONE RECEPTOR HR96"/>
    <property type="match status" value="1"/>
</dbReference>
<evidence type="ECO:0000256" key="3">
    <source>
        <dbReference type="ARBA" id="ARBA00022833"/>
    </source>
</evidence>
<dbReference type="InterPro" id="IPR001628">
    <property type="entry name" value="Znf_hrmn_rcpt"/>
</dbReference>
<dbReference type="Gene3D" id="1.10.565.10">
    <property type="entry name" value="Retinoid X Receptor"/>
    <property type="match status" value="1"/>
</dbReference>
<organism evidence="12 13">
    <name type="scientific">Adineta ricciae</name>
    <name type="common">Rotifer</name>
    <dbReference type="NCBI Taxonomy" id="249248"/>
    <lineage>
        <taxon>Eukaryota</taxon>
        <taxon>Metazoa</taxon>
        <taxon>Spiralia</taxon>
        <taxon>Gnathifera</taxon>
        <taxon>Rotifera</taxon>
        <taxon>Eurotatoria</taxon>
        <taxon>Bdelloidea</taxon>
        <taxon>Adinetida</taxon>
        <taxon>Adinetidae</taxon>
        <taxon>Adineta</taxon>
    </lineage>
</organism>
<evidence type="ECO:0000256" key="9">
    <source>
        <dbReference type="SAM" id="MobiDB-lite"/>
    </source>
</evidence>
<dbReference type="Proteomes" id="UP000663828">
    <property type="component" value="Unassembled WGS sequence"/>
</dbReference>
<name>A0A813PJ47_ADIRI</name>
<evidence type="ECO:0000256" key="8">
    <source>
        <dbReference type="ARBA" id="ARBA00023242"/>
    </source>
</evidence>
<dbReference type="SUPFAM" id="SSF57716">
    <property type="entry name" value="Glucocorticoid receptor-like (DNA-binding domain)"/>
    <property type="match status" value="1"/>
</dbReference>